<dbReference type="Proteomes" id="UP000504635">
    <property type="component" value="Unplaced"/>
</dbReference>
<feature type="compositionally biased region" description="Basic residues" evidence="6">
    <location>
        <begin position="343"/>
        <end position="363"/>
    </location>
</feature>
<evidence type="ECO:0000256" key="1">
    <source>
        <dbReference type="ARBA" id="ARBA00022723"/>
    </source>
</evidence>
<name>A0A6J2XMC1_SITOR</name>
<dbReference type="GO" id="GO:0008270">
    <property type="term" value="F:zinc ion binding"/>
    <property type="evidence" value="ECO:0007669"/>
    <property type="project" value="UniProtKB-KW"/>
</dbReference>
<proteinExistence type="predicted"/>
<dbReference type="OrthoDB" id="3863715at2759"/>
<dbReference type="PANTHER" id="PTHR46242">
    <property type="entry name" value="ZINC FINGER CCHC DOMAIN-CONTAINING PROTEIN 9 ZCCHC9"/>
    <property type="match status" value="1"/>
</dbReference>
<accession>A0A6J2XMC1</accession>
<feature type="compositionally biased region" description="Basic residues" evidence="6">
    <location>
        <begin position="236"/>
        <end position="245"/>
    </location>
</feature>
<feature type="compositionally biased region" description="Polar residues" evidence="6">
    <location>
        <begin position="613"/>
        <end position="636"/>
    </location>
</feature>
<dbReference type="InParanoid" id="A0A6J2XMC1"/>
<sequence>MTRFARAKGSKASNEKLPESATSWLEMKQDLLKRNTEIKEKQQREEALQRRNANYQAFLQEKENEEDKETKWADFDNGQLETNIKKRKLHNGQNKLILQKNTKKHLNNVKNVNKLEVNKHDLLSEDSDAELNALKSKIEVVLNNQNKQQTVIDESDSDAAPEEIVITKKPKEIVIKKAKRKKQKLQIIIQPEEPESSLNTNLNNIQNTAIENITENLSETEKRKIAKKQERYKKQLEKKKLKRKTEKLETKHNVKNSNEHNNLTVNKSKHSDHNKAEVNLEKLIKKKERRARQAEKRKLFSKSKEHEVNNDNKNKVNRNVSPIKNESKKSDNRELNEEDLKKLAKKKEKKAKQVEKRKKFKKTKEHEVNDNNKSNVNGNISINNNNLNHFDKKTGSSESVPSTKPFPNKHLMTNTFRNRDSNEHKRKKPLPETQFINGKSVDIDYVDGFPVKKEDADRLKNLRREMITKGLPRSEINAALKLERRRAEKALAREKKNVCFNCRKSGHVLSECPELGKGEVTQTAGTGICFKCGSTEHTHFECKVVRGMDYKFAQCFICNEQGHIARQCPDNQRGLYPKGGSCNVCGDVTHLKKDCPRYQQQQAQLRKSFNIESMNSSNPDALDNTNNNGNVPTTQRKPNKVIKF</sequence>
<dbReference type="SMART" id="SM00343">
    <property type="entry name" value="ZnF_C2HC"/>
    <property type="match status" value="4"/>
</dbReference>
<dbReference type="InterPro" id="IPR036875">
    <property type="entry name" value="Znf_CCHC_sf"/>
</dbReference>
<feature type="region of interest" description="Disordered" evidence="6">
    <location>
        <begin position="391"/>
        <end position="414"/>
    </location>
</feature>
<dbReference type="GO" id="GO:0003676">
    <property type="term" value="F:nucleic acid binding"/>
    <property type="evidence" value="ECO:0007669"/>
    <property type="project" value="InterPro"/>
</dbReference>
<feature type="compositionally biased region" description="Basic and acidic residues" evidence="6">
    <location>
        <begin position="222"/>
        <end position="235"/>
    </location>
</feature>
<evidence type="ECO:0000313" key="9">
    <source>
        <dbReference type="RefSeq" id="XP_030752206.1"/>
    </source>
</evidence>
<dbReference type="AlphaFoldDB" id="A0A6J2XMC1"/>
<protein>
    <submittedName>
        <fullName evidence="9">Myb-like protein X</fullName>
    </submittedName>
</protein>
<gene>
    <name evidence="9" type="primary">LOC115879458</name>
</gene>
<dbReference type="SUPFAM" id="SSF57756">
    <property type="entry name" value="Retrovirus zinc finger-like domains"/>
    <property type="match status" value="2"/>
</dbReference>
<evidence type="ECO:0000256" key="2">
    <source>
        <dbReference type="ARBA" id="ARBA00022737"/>
    </source>
</evidence>
<evidence type="ECO:0000259" key="7">
    <source>
        <dbReference type="PROSITE" id="PS50158"/>
    </source>
</evidence>
<organism evidence="8 9">
    <name type="scientific">Sitophilus oryzae</name>
    <name type="common">Rice weevil</name>
    <name type="synonym">Curculio oryzae</name>
    <dbReference type="NCBI Taxonomy" id="7048"/>
    <lineage>
        <taxon>Eukaryota</taxon>
        <taxon>Metazoa</taxon>
        <taxon>Ecdysozoa</taxon>
        <taxon>Arthropoda</taxon>
        <taxon>Hexapoda</taxon>
        <taxon>Insecta</taxon>
        <taxon>Pterygota</taxon>
        <taxon>Neoptera</taxon>
        <taxon>Endopterygota</taxon>
        <taxon>Coleoptera</taxon>
        <taxon>Polyphaga</taxon>
        <taxon>Cucujiformia</taxon>
        <taxon>Curculionidae</taxon>
        <taxon>Dryophthorinae</taxon>
        <taxon>Sitophilus</taxon>
    </lineage>
</organism>
<feature type="compositionally biased region" description="Basic and acidic residues" evidence="6">
    <location>
        <begin position="269"/>
        <end position="283"/>
    </location>
</feature>
<feature type="region of interest" description="Disordered" evidence="6">
    <location>
        <begin position="222"/>
        <end position="379"/>
    </location>
</feature>
<feature type="domain" description="CCHC-type" evidence="7">
    <location>
        <begin position="555"/>
        <end position="570"/>
    </location>
</feature>
<evidence type="ECO:0000256" key="6">
    <source>
        <dbReference type="SAM" id="MobiDB-lite"/>
    </source>
</evidence>
<keyword evidence="2" id="KW-0677">Repeat</keyword>
<dbReference type="Pfam" id="PF00098">
    <property type="entry name" value="zf-CCHC"/>
    <property type="match status" value="2"/>
</dbReference>
<keyword evidence="1" id="KW-0479">Metal-binding</keyword>
<feature type="region of interest" description="Disordered" evidence="6">
    <location>
        <begin position="1"/>
        <end position="21"/>
    </location>
</feature>
<keyword evidence="4" id="KW-0862">Zinc</keyword>
<dbReference type="PANTHER" id="PTHR46242:SF1">
    <property type="entry name" value="ZINC FINGER CCHC DOMAIN-CONTAINING PROTEIN 9"/>
    <property type="match status" value="1"/>
</dbReference>
<keyword evidence="3 5" id="KW-0863">Zinc-finger</keyword>
<feature type="domain" description="CCHC-type" evidence="7">
    <location>
        <begin position="499"/>
        <end position="514"/>
    </location>
</feature>
<feature type="compositionally biased region" description="Basic and acidic residues" evidence="6">
    <location>
        <begin position="325"/>
        <end position="342"/>
    </location>
</feature>
<dbReference type="FunFam" id="4.10.60.10:FF:000091">
    <property type="entry name" value="Zinc finger CCHC-type-containing 9"/>
    <property type="match status" value="1"/>
</dbReference>
<reference evidence="9" key="1">
    <citation type="submission" date="2025-08" db="UniProtKB">
        <authorList>
            <consortium name="RefSeq"/>
        </authorList>
    </citation>
    <scope>IDENTIFICATION</scope>
    <source>
        <tissue evidence="9">Gonads</tissue>
    </source>
</reference>
<dbReference type="GeneID" id="115879458"/>
<feature type="compositionally biased region" description="Polar residues" evidence="6">
    <location>
        <begin position="255"/>
        <end position="266"/>
    </location>
</feature>
<dbReference type="InterPro" id="IPR001878">
    <property type="entry name" value="Znf_CCHC"/>
</dbReference>
<dbReference type="GO" id="GO:0005730">
    <property type="term" value="C:nucleolus"/>
    <property type="evidence" value="ECO:0007669"/>
    <property type="project" value="TreeGrafter"/>
</dbReference>
<keyword evidence="8" id="KW-1185">Reference proteome</keyword>
<dbReference type="RefSeq" id="XP_030752206.1">
    <property type="nucleotide sequence ID" value="XM_030896346.1"/>
</dbReference>
<dbReference type="InterPro" id="IPR042246">
    <property type="entry name" value="ZCCHC9"/>
</dbReference>
<evidence type="ECO:0000256" key="4">
    <source>
        <dbReference type="ARBA" id="ARBA00022833"/>
    </source>
</evidence>
<feature type="compositionally biased region" description="Basic and acidic residues" evidence="6">
    <location>
        <begin position="291"/>
        <end position="314"/>
    </location>
</feature>
<evidence type="ECO:0000256" key="5">
    <source>
        <dbReference type="PROSITE-ProRule" id="PRU00047"/>
    </source>
</evidence>
<dbReference type="Gene3D" id="4.10.60.10">
    <property type="entry name" value="Zinc finger, CCHC-type"/>
    <property type="match status" value="2"/>
</dbReference>
<dbReference type="KEGG" id="soy:115879458"/>
<evidence type="ECO:0000313" key="8">
    <source>
        <dbReference type="Proteomes" id="UP000504635"/>
    </source>
</evidence>
<dbReference type="PROSITE" id="PS50158">
    <property type="entry name" value="ZF_CCHC"/>
    <property type="match status" value="2"/>
</dbReference>
<evidence type="ECO:0000256" key="3">
    <source>
        <dbReference type="ARBA" id="ARBA00022771"/>
    </source>
</evidence>
<feature type="region of interest" description="Disordered" evidence="6">
    <location>
        <begin position="613"/>
        <end position="644"/>
    </location>
</feature>